<feature type="compositionally biased region" description="Polar residues" evidence="1">
    <location>
        <begin position="1"/>
        <end position="15"/>
    </location>
</feature>
<sequence>MNAGSTEASLNPARSTDQRSSERISAGRHEADLDQDPDLEEKPRIPLKATTAVTADLDENPDPYITDKDTTKSKSNLSTKSAVPTRSTKKKKKIKAARTKLKAPDSGSEDVHKPRSTIAKDLIEQAYYRKILSKTLLHDPVLAIIQVRQIGDLTGPISKPNTSTDRLNAVKILLDLLQGAGLVAGEFDPDALFEMELGAIQAATQDLYESLKILVGEHVQTLDLNYQTGSSHYILPEPRSVPIGCEVPEITYEQTGSTAKAGPSLSPEKPDRQEERLIPTGRATPTTNSSGSSNKLDEYFQMAMNRFQKEQSLVTVQRPPLGTQDIDMESVGSPDPHSWEYDPDDLGISSFSGHNSVRAAVTSAAIGSEGSSLIQRVRISAISDLKEFTGKDMDAPEHGSARSGNRKGETPHVCGSDGGTSQELAPTVKSDYQDQMGGFTGKFPDTILRSRYVSGMAARKRSEETPLDYLYRLNVAALRAKLKIKDENPKTRREHVDHYIE</sequence>
<feature type="compositionally biased region" description="Basic and acidic residues" evidence="1">
    <location>
        <begin position="268"/>
        <end position="277"/>
    </location>
</feature>
<accession>A0A225UL59</accession>
<feature type="compositionally biased region" description="Basic and acidic residues" evidence="1">
    <location>
        <begin position="16"/>
        <end position="32"/>
    </location>
</feature>
<reference evidence="3" key="1">
    <citation type="submission" date="2017-03" db="EMBL/GenBank/DDBJ databases">
        <title>Phytopthora megakarya and P. palmivora, two closely related causual agents of cacao black pod achieved similar genome size and gene model numbers by different mechanisms.</title>
        <authorList>
            <person name="Ali S."/>
            <person name="Shao J."/>
            <person name="Larry D.J."/>
            <person name="Kronmiller B."/>
            <person name="Shen D."/>
            <person name="Strem M.D."/>
            <person name="Melnick R.L."/>
            <person name="Guiltinan M.J."/>
            <person name="Tyler B.M."/>
            <person name="Meinhardt L.W."/>
            <person name="Bailey B.A."/>
        </authorList>
    </citation>
    <scope>NUCLEOTIDE SEQUENCE [LARGE SCALE GENOMIC DNA]</scope>
    <source>
        <strain evidence="3">zdho120</strain>
    </source>
</reference>
<comment type="caution">
    <text evidence="2">The sequence shown here is derived from an EMBL/GenBank/DDBJ whole genome shotgun (WGS) entry which is preliminary data.</text>
</comment>
<evidence type="ECO:0000313" key="3">
    <source>
        <dbReference type="Proteomes" id="UP000198211"/>
    </source>
</evidence>
<feature type="region of interest" description="Disordered" evidence="1">
    <location>
        <begin position="253"/>
        <end position="294"/>
    </location>
</feature>
<gene>
    <name evidence="2" type="ORF">PHMEG_00037374</name>
</gene>
<protein>
    <submittedName>
        <fullName evidence="2">Uncharacterized protein</fullName>
    </submittedName>
</protein>
<feature type="region of interest" description="Disordered" evidence="1">
    <location>
        <begin position="390"/>
        <end position="424"/>
    </location>
</feature>
<organism evidence="2 3">
    <name type="scientific">Phytophthora megakarya</name>
    <dbReference type="NCBI Taxonomy" id="4795"/>
    <lineage>
        <taxon>Eukaryota</taxon>
        <taxon>Sar</taxon>
        <taxon>Stramenopiles</taxon>
        <taxon>Oomycota</taxon>
        <taxon>Peronosporomycetes</taxon>
        <taxon>Peronosporales</taxon>
        <taxon>Peronosporaceae</taxon>
        <taxon>Phytophthora</taxon>
    </lineage>
</organism>
<proteinExistence type="predicted"/>
<feature type="region of interest" description="Disordered" evidence="1">
    <location>
        <begin position="1"/>
        <end position="113"/>
    </location>
</feature>
<feature type="compositionally biased region" description="Basic residues" evidence="1">
    <location>
        <begin position="87"/>
        <end position="101"/>
    </location>
</feature>
<dbReference type="AlphaFoldDB" id="A0A225UL59"/>
<feature type="compositionally biased region" description="Basic and acidic residues" evidence="1">
    <location>
        <begin position="390"/>
        <end position="410"/>
    </location>
</feature>
<dbReference type="OrthoDB" id="127198at2759"/>
<feature type="region of interest" description="Disordered" evidence="1">
    <location>
        <begin position="318"/>
        <end position="344"/>
    </location>
</feature>
<keyword evidence="3" id="KW-1185">Reference proteome</keyword>
<dbReference type="EMBL" id="NBNE01016340">
    <property type="protein sequence ID" value="OWY93286.1"/>
    <property type="molecule type" value="Genomic_DNA"/>
</dbReference>
<evidence type="ECO:0000313" key="2">
    <source>
        <dbReference type="EMBL" id="OWY93286.1"/>
    </source>
</evidence>
<feature type="compositionally biased region" description="Polar residues" evidence="1">
    <location>
        <begin position="283"/>
        <end position="294"/>
    </location>
</feature>
<feature type="non-terminal residue" evidence="2">
    <location>
        <position position="501"/>
    </location>
</feature>
<name>A0A225UL59_9STRA</name>
<dbReference type="Proteomes" id="UP000198211">
    <property type="component" value="Unassembled WGS sequence"/>
</dbReference>
<evidence type="ECO:0000256" key="1">
    <source>
        <dbReference type="SAM" id="MobiDB-lite"/>
    </source>
</evidence>